<proteinExistence type="predicted"/>
<organism evidence="1 2">
    <name type="scientific">Hyalomma asiaticum</name>
    <name type="common">Tick</name>
    <dbReference type="NCBI Taxonomy" id="266040"/>
    <lineage>
        <taxon>Eukaryota</taxon>
        <taxon>Metazoa</taxon>
        <taxon>Ecdysozoa</taxon>
        <taxon>Arthropoda</taxon>
        <taxon>Chelicerata</taxon>
        <taxon>Arachnida</taxon>
        <taxon>Acari</taxon>
        <taxon>Parasitiformes</taxon>
        <taxon>Ixodida</taxon>
        <taxon>Ixodoidea</taxon>
        <taxon>Ixodidae</taxon>
        <taxon>Hyalomminae</taxon>
        <taxon>Hyalomma</taxon>
    </lineage>
</organism>
<sequence>MLIGSAGMKGQPELKKPKSKKKYRNEAQETSRDTTSDTTSETSTIPIRVAAKPKRLSVGMESWRQMSGTRVAPISLRTDEEDDGDDDDRSELPVKPYMKLIPAAVIVFMVVTSTTAVVVFATLQNGTPARESGMQSQLPESDSRSATDPSLPLLTPEANDGYFKVVNASVNEAGGPSIGTDEAEPWSQK</sequence>
<evidence type="ECO:0000313" key="1">
    <source>
        <dbReference type="EMBL" id="KAH6931476.1"/>
    </source>
</evidence>
<comment type="caution">
    <text evidence="1">The sequence shown here is derived from an EMBL/GenBank/DDBJ whole genome shotgun (WGS) entry which is preliminary data.</text>
</comment>
<accession>A0ACB7SC10</accession>
<gene>
    <name evidence="1" type="ORF">HPB50_024633</name>
</gene>
<dbReference type="EMBL" id="CM023485">
    <property type="protein sequence ID" value="KAH6931476.1"/>
    <property type="molecule type" value="Genomic_DNA"/>
</dbReference>
<keyword evidence="2" id="KW-1185">Reference proteome</keyword>
<protein>
    <submittedName>
        <fullName evidence="1">Uncharacterized protein</fullName>
    </submittedName>
</protein>
<dbReference type="Proteomes" id="UP000821845">
    <property type="component" value="Chromosome 5"/>
</dbReference>
<name>A0ACB7SC10_HYAAI</name>
<evidence type="ECO:0000313" key="2">
    <source>
        <dbReference type="Proteomes" id="UP000821845"/>
    </source>
</evidence>
<reference evidence="1" key="1">
    <citation type="submission" date="2020-05" db="EMBL/GenBank/DDBJ databases">
        <title>Large-scale comparative analyses of tick genomes elucidate their genetic diversity and vector capacities.</title>
        <authorList>
            <person name="Jia N."/>
            <person name="Wang J."/>
            <person name="Shi W."/>
            <person name="Du L."/>
            <person name="Sun Y."/>
            <person name="Zhan W."/>
            <person name="Jiang J."/>
            <person name="Wang Q."/>
            <person name="Zhang B."/>
            <person name="Ji P."/>
            <person name="Sakyi L.B."/>
            <person name="Cui X."/>
            <person name="Yuan T."/>
            <person name="Jiang B."/>
            <person name="Yang W."/>
            <person name="Lam T.T.-Y."/>
            <person name="Chang Q."/>
            <person name="Ding S."/>
            <person name="Wang X."/>
            <person name="Zhu J."/>
            <person name="Ruan X."/>
            <person name="Zhao L."/>
            <person name="Wei J."/>
            <person name="Que T."/>
            <person name="Du C."/>
            <person name="Cheng J."/>
            <person name="Dai P."/>
            <person name="Han X."/>
            <person name="Huang E."/>
            <person name="Gao Y."/>
            <person name="Liu J."/>
            <person name="Shao H."/>
            <person name="Ye R."/>
            <person name="Li L."/>
            <person name="Wei W."/>
            <person name="Wang X."/>
            <person name="Wang C."/>
            <person name="Yang T."/>
            <person name="Huo Q."/>
            <person name="Li W."/>
            <person name="Guo W."/>
            <person name="Chen H."/>
            <person name="Zhou L."/>
            <person name="Ni X."/>
            <person name="Tian J."/>
            <person name="Zhou Y."/>
            <person name="Sheng Y."/>
            <person name="Liu T."/>
            <person name="Pan Y."/>
            <person name="Xia L."/>
            <person name="Li J."/>
            <person name="Zhao F."/>
            <person name="Cao W."/>
        </authorList>
    </citation>
    <scope>NUCLEOTIDE SEQUENCE</scope>
    <source>
        <strain evidence="1">Hyas-2018</strain>
    </source>
</reference>